<dbReference type="EMBL" id="JARBHB010000004">
    <property type="protein sequence ID" value="KAJ8886975.1"/>
    <property type="molecule type" value="Genomic_DNA"/>
</dbReference>
<name>A0ABQ9HS74_9NEOP</name>
<comment type="caution">
    <text evidence="1">The sequence shown here is derived from an EMBL/GenBank/DDBJ whole genome shotgun (WGS) entry which is preliminary data.</text>
</comment>
<evidence type="ECO:0000313" key="1">
    <source>
        <dbReference type="EMBL" id="KAJ8886975.1"/>
    </source>
</evidence>
<proteinExistence type="predicted"/>
<gene>
    <name evidence="1" type="ORF">PR048_013189</name>
</gene>
<dbReference type="PANTHER" id="PTHR46601">
    <property type="entry name" value="ULP_PROTEASE DOMAIN-CONTAINING PROTEIN"/>
    <property type="match status" value="1"/>
</dbReference>
<keyword evidence="2" id="KW-1185">Reference proteome</keyword>
<evidence type="ECO:0000313" key="2">
    <source>
        <dbReference type="Proteomes" id="UP001159363"/>
    </source>
</evidence>
<sequence>MDNKDNLTYIQWVKTEYIMSLITKQDTVTDFIYSYCEQVDRLTVDSFTATAQASYLKYCKENLNISEVVIVLDFSENYTFIVQNTVQGSFNIKAPYGANCATNLQATLHTIAIYLHSEVGKNISVLSMCIITDDLCHDSVAVYAHLH</sequence>
<dbReference type="Proteomes" id="UP001159363">
    <property type="component" value="Chromosome X"/>
</dbReference>
<organism evidence="1 2">
    <name type="scientific">Dryococelus australis</name>
    <dbReference type="NCBI Taxonomy" id="614101"/>
    <lineage>
        <taxon>Eukaryota</taxon>
        <taxon>Metazoa</taxon>
        <taxon>Ecdysozoa</taxon>
        <taxon>Arthropoda</taxon>
        <taxon>Hexapoda</taxon>
        <taxon>Insecta</taxon>
        <taxon>Pterygota</taxon>
        <taxon>Neoptera</taxon>
        <taxon>Polyneoptera</taxon>
        <taxon>Phasmatodea</taxon>
        <taxon>Verophasmatodea</taxon>
        <taxon>Anareolatae</taxon>
        <taxon>Phasmatidae</taxon>
        <taxon>Eurycanthinae</taxon>
        <taxon>Dryococelus</taxon>
    </lineage>
</organism>
<dbReference type="PANTHER" id="PTHR46601:SF1">
    <property type="entry name" value="ADF-H DOMAIN-CONTAINING PROTEIN"/>
    <property type="match status" value="1"/>
</dbReference>
<reference evidence="1 2" key="1">
    <citation type="submission" date="2023-02" db="EMBL/GenBank/DDBJ databases">
        <title>LHISI_Scaffold_Assembly.</title>
        <authorList>
            <person name="Stuart O.P."/>
            <person name="Cleave R."/>
            <person name="Magrath M.J.L."/>
            <person name="Mikheyev A.S."/>
        </authorList>
    </citation>
    <scope>NUCLEOTIDE SEQUENCE [LARGE SCALE GENOMIC DNA]</scope>
    <source>
        <strain evidence="1">Daus_M_001</strain>
        <tissue evidence="1">Leg muscle</tissue>
    </source>
</reference>
<accession>A0ABQ9HS74</accession>
<protein>
    <submittedName>
        <fullName evidence="1">Uncharacterized protein</fullName>
    </submittedName>
</protein>